<evidence type="ECO:0000256" key="10">
    <source>
        <dbReference type="SAM" id="MobiDB-lite"/>
    </source>
</evidence>
<dbReference type="Proteomes" id="UP000010552">
    <property type="component" value="Unassembled WGS sequence"/>
</dbReference>
<evidence type="ECO:0000259" key="12">
    <source>
        <dbReference type="Pfam" id="PF23414"/>
    </source>
</evidence>
<dbReference type="eggNOG" id="KOG2106">
    <property type="taxonomic scope" value="Eukaryota"/>
</dbReference>
<dbReference type="PROSITE" id="PS50082">
    <property type="entry name" value="WD_REPEATS_2"/>
    <property type="match status" value="2"/>
</dbReference>
<dbReference type="Pfam" id="PF03451">
    <property type="entry name" value="HELP"/>
    <property type="match status" value="1"/>
</dbReference>
<dbReference type="InParanoid" id="L5JQH9"/>
<dbReference type="EMBL" id="KB031153">
    <property type="protein sequence ID" value="ELK01202.1"/>
    <property type="molecule type" value="Genomic_DNA"/>
</dbReference>
<evidence type="ECO:0000256" key="5">
    <source>
        <dbReference type="ARBA" id="ARBA00022701"/>
    </source>
</evidence>
<dbReference type="InterPro" id="IPR055439">
    <property type="entry name" value="Beta-prop_EML_1st"/>
</dbReference>
<keyword evidence="7" id="KW-0206">Cytoskeleton</keyword>
<comment type="similarity">
    <text evidence="2">Belongs to the WD repeat EMAP family.</text>
</comment>
<feature type="domain" description="EML-like second beta-propeller" evidence="12">
    <location>
        <begin position="672"/>
        <end position="879"/>
    </location>
</feature>
<dbReference type="FunFam" id="2.130.10.10:FF:000005">
    <property type="entry name" value="Putative echinoderm microtubule-associated protein-like 1"/>
    <property type="match status" value="1"/>
</dbReference>
<feature type="compositionally biased region" description="Basic and acidic residues" evidence="10">
    <location>
        <begin position="113"/>
        <end position="123"/>
    </location>
</feature>
<dbReference type="InterPro" id="IPR050630">
    <property type="entry name" value="WD_repeat_EMAP"/>
</dbReference>
<dbReference type="InterPro" id="IPR055442">
    <property type="entry name" value="Beta-prop_EML-like_2nd"/>
</dbReference>
<dbReference type="AlphaFoldDB" id="L5JQH9"/>
<dbReference type="GO" id="GO:0000226">
    <property type="term" value="P:microtubule cytoskeleton organization"/>
    <property type="evidence" value="ECO:0007669"/>
    <property type="project" value="TreeGrafter"/>
</dbReference>
<evidence type="ECO:0000256" key="8">
    <source>
        <dbReference type="PROSITE-ProRule" id="PRU00221"/>
    </source>
</evidence>
<dbReference type="PANTHER" id="PTHR13720:SF22">
    <property type="entry name" value="ECHINODERM MICROTUBULE-ASSOCIATED PROTEIN-LIKE 1"/>
    <property type="match status" value="1"/>
</dbReference>
<dbReference type="SUPFAM" id="SSF50998">
    <property type="entry name" value="Quinoprotein alcohol dehydrogenase-like"/>
    <property type="match status" value="1"/>
</dbReference>
<dbReference type="SMART" id="SM00320">
    <property type="entry name" value="WD40"/>
    <property type="match status" value="8"/>
</dbReference>
<feature type="repeat" description="WD" evidence="8">
    <location>
        <begin position="733"/>
        <end position="764"/>
    </location>
</feature>
<dbReference type="GO" id="GO:0005874">
    <property type="term" value="C:microtubule"/>
    <property type="evidence" value="ECO:0007669"/>
    <property type="project" value="UniProtKB-KW"/>
</dbReference>
<dbReference type="SUPFAM" id="SSF50978">
    <property type="entry name" value="WD40 repeat-like"/>
    <property type="match status" value="1"/>
</dbReference>
<reference evidence="14" key="1">
    <citation type="journal article" date="2013" name="Science">
        <title>Comparative analysis of bat genomes provides insight into the evolution of flight and immunity.</title>
        <authorList>
            <person name="Zhang G."/>
            <person name="Cowled C."/>
            <person name="Shi Z."/>
            <person name="Huang Z."/>
            <person name="Bishop-Lilly K.A."/>
            <person name="Fang X."/>
            <person name="Wynne J.W."/>
            <person name="Xiong Z."/>
            <person name="Baker M.L."/>
            <person name="Zhao W."/>
            <person name="Tachedjian M."/>
            <person name="Zhu Y."/>
            <person name="Zhou P."/>
            <person name="Jiang X."/>
            <person name="Ng J."/>
            <person name="Yang L."/>
            <person name="Wu L."/>
            <person name="Xiao J."/>
            <person name="Feng Y."/>
            <person name="Chen Y."/>
            <person name="Sun X."/>
            <person name="Zhang Y."/>
            <person name="Marsh G.A."/>
            <person name="Crameri G."/>
            <person name="Broder C.C."/>
            <person name="Frey K.G."/>
            <person name="Wang L.F."/>
            <person name="Wang J."/>
        </authorList>
    </citation>
    <scope>NUCLEOTIDE SEQUENCE [LARGE SCALE GENOMIC DNA]</scope>
</reference>
<protein>
    <submittedName>
        <fullName evidence="13">Echinoderm microtubule-associated protein-like 1</fullName>
    </submittedName>
</protein>
<proteinExistence type="inferred from homology"/>
<keyword evidence="3" id="KW-0963">Cytoplasm</keyword>
<evidence type="ECO:0000313" key="14">
    <source>
        <dbReference type="Proteomes" id="UP000010552"/>
    </source>
</evidence>
<dbReference type="Gene3D" id="2.130.10.10">
    <property type="entry name" value="YVTN repeat-like/Quinoprotein amine dehydrogenase"/>
    <property type="match status" value="2"/>
</dbReference>
<dbReference type="FunCoup" id="L5JQH9">
    <property type="interactions" value="396"/>
</dbReference>
<dbReference type="Pfam" id="PF23414">
    <property type="entry name" value="Beta-prop_EML_2"/>
    <property type="match status" value="1"/>
</dbReference>
<gene>
    <name evidence="13" type="ORF">PAL_GLEAN10020865</name>
</gene>
<feature type="domain" description="EML-like first beta-propeller" evidence="11">
    <location>
        <begin position="234"/>
        <end position="479"/>
    </location>
</feature>
<evidence type="ECO:0000256" key="9">
    <source>
        <dbReference type="SAM" id="Coils"/>
    </source>
</evidence>
<dbReference type="InterPro" id="IPR005108">
    <property type="entry name" value="HELP"/>
</dbReference>
<dbReference type="GO" id="GO:0072686">
    <property type="term" value="C:mitotic spindle"/>
    <property type="evidence" value="ECO:0007669"/>
    <property type="project" value="TreeGrafter"/>
</dbReference>
<evidence type="ECO:0000256" key="6">
    <source>
        <dbReference type="ARBA" id="ARBA00022737"/>
    </source>
</evidence>
<keyword evidence="9" id="KW-0175">Coiled coil</keyword>
<dbReference type="InterPro" id="IPR015943">
    <property type="entry name" value="WD40/YVTN_repeat-like_dom_sf"/>
</dbReference>
<dbReference type="InterPro" id="IPR001680">
    <property type="entry name" value="WD40_rpt"/>
</dbReference>
<feature type="compositionally biased region" description="Low complexity" evidence="10">
    <location>
        <begin position="72"/>
        <end position="85"/>
    </location>
</feature>
<comment type="subcellular location">
    <subcellularLocation>
        <location evidence="1">Cytoplasm</location>
        <location evidence="1">Cytoskeleton</location>
    </subcellularLocation>
</comment>
<evidence type="ECO:0000256" key="3">
    <source>
        <dbReference type="ARBA" id="ARBA00022490"/>
    </source>
</evidence>
<dbReference type="STRING" id="9402.L5JQH9"/>
<accession>L5JQH9</accession>
<evidence type="ECO:0000256" key="2">
    <source>
        <dbReference type="ARBA" id="ARBA00006489"/>
    </source>
</evidence>
<keyword evidence="6" id="KW-0677">Repeat</keyword>
<evidence type="ECO:0000313" key="13">
    <source>
        <dbReference type="EMBL" id="ELK01202.1"/>
    </source>
</evidence>
<organism evidence="13 14">
    <name type="scientific">Pteropus alecto</name>
    <name type="common">Black flying fox</name>
    <dbReference type="NCBI Taxonomy" id="9402"/>
    <lineage>
        <taxon>Eukaryota</taxon>
        <taxon>Metazoa</taxon>
        <taxon>Chordata</taxon>
        <taxon>Craniata</taxon>
        <taxon>Vertebrata</taxon>
        <taxon>Euteleostomi</taxon>
        <taxon>Mammalia</taxon>
        <taxon>Eutheria</taxon>
        <taxon>Laurasiatheria</taxon>
        <taxon>Chiroptera</taxon>
        <taxon>Yinpterochiroptera</taxon>
        <taxon>Pteropodoidea</taxon>
        <taxon>Pteropodidae</taxon>
        <taxon>Pteropodinae</taxon>
        <taxon>Pteropus</taxon>
    </lineage>
</organism>
<evidence type="ECO:0000256" key="7">
    <source>
        <dbReference type="ARBA" id="ARBA00023212"/>
    </source>
</evidence>
<feature type="repeat" description="WD" evidence="8">
    <location>
        <begin position="845"/>
        <end position="880"/>
    </location>
</feature>
<dbReference type="FunFam" id="2.130.10.10:FF:000011">
    <property type="entry name" value="Echinoderm microtubule-associated protein-like 2 isoform 1"/>
    <property type="match status" value="1"/>
</dbReference>
<keyword evidence="14" id="KW-1185">Reference proteome</keyword>
<dbReference type="InterPro" id="IPR011047">
    <property type="entry name" value="Quinoprotein_ADH-like_sf"/>
</dbReference>
<dbReference type="InterPro" id="IPR036322">
    <property type="entry name" value="WD40_repeat_dom_sf"/>
</dbReference>
<name>L5JQH9_PTEAL</name>
<dbReference type="PROSITE" id="PS50294">
    <property type="entry name" value="WD_REPEATS_REGION"/>
    <property type="match status" value="1"/>
</dbReference>
<evidence type="ECO:0000259" key="11">
    <source>
        <dbReference type="Pfam" id="PF23409"/>
    </source>
</evidence>
<feature type="region of interest" description="Disordered" evidence="10">
    <location>
        <begin position="55"/>
        <end position="149"/>
    </location>
</feature>
<evidence type="ECO:0000256" key="4">
    <source>
        <dbReference type="ARBA" id="ARBA00022574"/>
    </source>
</evidence>
<feature type="coiled-coil region" evidence="9">
    <location>
        <begin position="7"/>
        <end position="41"/>
    </location>
</feature>
<keyword evidence="4 8" id="KW-0853">WD repeat</keyword>
<feature type="compositionally biased region" description="Polar residues" evidence="10">
    <location>
        <begin position="61"/>
        <end position="70"/>
    </location>
</feature>
<keyword evidence="5" id="KW-0493">Microtubule</keyword>
<dbReference type="Pfam" id="PF23409">
    <property type="entry name" value="Beta-prop_EML"/>
    <property type="match status" value="1"/>
</dbReference>
<feature type="compositionally biased region" description="Low complexity" evidence="10">
    <location>
        <begin position="129"/>
        <end position="138"/>
    </location>
</feature>
<dbReference type="PANTHER" id="PTHR13720">
    <property type="entry name" value="WD-40 REPEAT PROTEIN"/>
    <property type="match status" value="1"/>
</dbReference>
<evidence type="ECO:0000256" key="1">
    <source>
        <dbReference type="ARBA" id="ARBA00004245"/>
    </source>
</evidence>
<dbReference type="GO" id="GO:0008017">
    <property type="term" value="F:microtubule binding"/>
    <property type="evidence" value="ECO:0007669"/>
    <property type="project" value="TreeGrafter"/>
</dbReference>
<sequence length="880" mass="96583">MEVTDRIASLEQRVQMQEDDIQLLKSALADVVRRLNITEEQQAVLSRKGPTKARPLVQTLPLRTTVNNGTVLPKKPSGSLPSPSGTRKETAVPVTTKSTIKRTSSSERVSPGGRRESYGDSKGSRHRTGSTSSSSSGKKNSESKPKEPVFSAEEGYVKMFLRGRPVTMYMPKEQVGAYSLEAKAELPARRLKLEWVYGYRGRDCRNNLYLLPTGETVYFIASVVVLYNAEEQLQRHYAGHNDDVKCLAVHPDKITIATGQVAGTSKDGKQLPPHVRIWDSVTLNTLHVIGTGFFDRAVTCIAFSKSNGGSHLCAVDDSNDHVLSVWDWQREERLADVKCSNETVFAADFHPTDTNIIVTCGKSHLYFWTLEGNSLVKKQGLFEKQEKPKFVLCVTFSENGDTITGDSSGNILVWGKGTNRINCAVQGAHEGGIFALCMLRDGTLVSGGGKDRKLISWNGNYQKLHKTEVRQRAGPLPFILDLTDRFPCGGVSPAHRVAMVRARVMPAEGMRLGNVSSGFETAAAGGPPSSPSLRALESQLLPPPEDIRAGQCRHSSLNIPQGPRPHERIHSPSISVATDLTLSLQSGCGPRSPSYSWGSRARRGQLRIAPHSPFFPPRRHFFHLAGDTPASTEGQTLTCLCLHSTAGSVPIPEAVPAPPSQTHPARPGHVPGWFVFDTETKDLVTVHTDGNEQLSVMRYSPDGNFLAIGSHDNCIYIYGVSDNGRKYTRVGKCSGHSSFITHLDWSVNSQFLVSNSGDYEILYWVPSACKQVVSVETTRDIEWATYTCTLGFHVFGVWPEGSDGTDINAICRAHERKLLSTGDDFGKVHLFSYPCSQFRAPSHVYSGHSSHVTNVEFLCDDSHLISTGGKDTSIMQWRVI</sequence>